<dbReference type="PANTHER" id="PTHR22906">
    <property type="entry name" value="PROPERDIN"/>
    <property type="match status" value="1"/>
</dbReference>
<dbReference type="SUPFAM" id="SSF49899">
    <property type="entry name" value="Concanavalin A-like lectins/glucanases"/>
    <property type="match status" value="2"/>
</dbReference>
<evidence type="ECO:0000313" key="6">
    <source>
        <dbReference type="Proteomes" id="UP000823941"/>
    </source>
</evidence>
<dbReference type="PRINTS" id="PR01705">
    <property type="entry name" value="TSP1REPEAT"/>
</dbReference>
<dbReference type="PROSITE" id="PS50092">
    <property type="entry name" value="TSP1"/>
    <property type="match status" value="3"/>
</dbReference>
<dbReference type="InterPro" id="IPR013320">
    <property type="entry name" value="ConA-like_dom_sf"/>
</dbReference>
<dbReference type="Pfam" id="PF00090">
    <property type="entry name" value="TSP_1"/>
    <property type="match status" value="3"/>
</dbReference>
<keyword evidence="6" id="KW-1185">Reference proteome</keyword>
<reference evidence="5 6" key="1">
    <citation type="submission" date="2021-06" db="EMBL/GenBank/DDBJ databases">
        <title>A haploid diamondback moth (Plutella xylostella L.) genome assembly resolves 31 chromosomes and identifies a diamide resistance mutation.</title>
        <authorList>
            <person name="Ward C.M."/>
            <person name="Perry K.D."/>
            <person name="Baker G."/>
            <person name="Powis K."/>
            <person name="Heckel D.G."/>
            <person name="Baxter S.W."/>
        </authorList>
    </citation>
    <scope>NUCLEOTIDE SEQUENCE [LARGE SCALE GENOMIC DNA]</scope>
    <source>
        <strain evidence="5 6">LV</strain>
        <tissue evidence="5">Single pupa</tissue>
    </source>
</reference>
<keyword evidence="1" id="KW-0677">Repeat</keyword>
<dbReference type="InterPro" id="IPR052065">
    <property type="entry name" value="Compl_asym_regulator"/>
</dbReference>
<keyword evidence="2" id="KW-1015">Disulfide bond</keyword>
<feature type="domain" description="Laminin G" evidence="4">
    <location>
        <begin position="212"/>
        <end position="334"/>
    </location>
</feature>
<dbReference type="Gene3D" id="2.20.100.10">
    <property type="entry name" value="Thrombospondin type-1 (TSP1) repeat"/>
    <property type="match status" value="3"/>
</dbReference>
<sequence>MGCEVQGAWGSWGAWSACGARCGPGLRWRLRHCDTPPPSSSTLVCSGTPIQSETCEGDQCAITNTHSGTPAGTWSQWGMWSSCSETCGVGVRRRRRTCNEVRAPEDVDTWGTHCHGQHDQLDVCVVENCTLNGGWSGWGPWSPCSQSCGAGRRFRSRSCTRPTPAGLGTPCVGPKTEVGSCHETPCQVYRHLLALLHGESYLQFNFENKRSTMFHFYIRYKPISPHGVVVRRGSVLKPQVRVTLHNWHVCVDANGAHSTCSLPRICTPSALEPATWHSILVSVTTQSVTLRVDDAHAPIKGTFPCDPQLTDEKMNIWVGEKLHGQIQEVILNFIPLKLKIEHQHKRSSTDFFPYFASNIAYEKSSEDEAYLKLDNNHFLRLPCFADQDEWRLDLTLMSESPSGTLLFLYFDNMNNWLHVFLVNTRLKIRLAIGEFRSESSSSTEVPHEQWFDVSLSKKKDSNAIEALINSREKLHVVGIAKEQLKNRSSEAKITMPPNTSQTSSVKSKNTTVSNVTNLKKSENFSICDDEFFVGGVSYEVQSRVAEDFTPFTGVVAAISINTLLQDLHDCSKERTKDNMVHVSSRTASVSGLYHETGWGKSNQLNLTCLYARNIKSPYQAQWLYLDTGIDSVVRQKVVRSVDDGRVLRLVATADNDLRGVYTCRAHCNKRIRNIVSYGVLGKVQYTLSGPDFTTALAVFTTLSLVIVTILFLIHEGIHDLRNGYGFFRDRNLSPQQEADAVCAYIDENIDLIGSATDAQAAKARAQRKGQENLSRMSFGAQEPQGIRQVRKHLGKYLDCSCSSSSELESLPALPPIKEQRHQELRYVHSTAYRTSPNRCSTISEGARSFISSCSMDLPPTPIVCTRLLITKKAYSPRCSYFPKKGFMPGKSIVSRKRLPTIKSSSSSLSPGQKVLQRFRQLKMDDDSEII</sequence>
<dbReference type="InterPro" id="IPR000884">
    <property type="entry name" value="TSP1_rpt"/>
</dbReference>
<proteinExistence type="predicted"/>
<organism evidence="5 6">
    <name type="scientific">Plutella xylostella</name>
    <name type="common">Diamondback moth</name>
    <name type="synonym">Plutella maculipennis</name>
    <dbReference type="NCBI Taxonomy" id="51655"/>
    <lineage>
        <taxon>Eukaryota</taxon>
        <taxon>Metazoa</taxon>
        <taxon>Ecdysozoa</taxon>
        <taxon>Arthropoda</taxon>
        <taxon>Hexapoda</taxon>
        <taxon>Insecta</taxon>
        <taxon>Pterygota</taxon>
        <taxon>Neoptera</taxon>
        <taxon>Endopterygota</taxon>
        <taxon>Lepidoptera</taxon>
        <taxon>Glossata</taxon>
        <taxon>Ditrysia</taxon>
        <taxon>Yponomeutoidea</taxon>
        <taxon>Plutellidae</taxon>
        <taxon>Plutella</taxon>
    </lineage>
</organism>
<gene>
    <name evidence="5" type="ORF">JYU34_000324</name>
</gene>
<accession>A0ABQ7R7E3</accession>
<dbReference type="CDD" id="cd00110">
    <property type="entry name" value="LamG"/>
    <property type="match status" value="1"/>
</dbReference>
<dbReference type="EMBL" id="JAHIBW010000001">
    <property type="protein sequence ID" value="KAG7313225.1"/>
    <property type="molecule type" value="Genomic_DNA"/>
</dbReference>
<evidence type="ECO:0000256" key="3">
    <source>
        <dbReference type="SAM" id="Phobius"/>
    </source>
</evidence>
<comment type="caution">
    <text evidence="5">The sequence shown here is derived from an EMBL/GenBank/DDBJ whole genome shotgun (WGS) entry which is preliminary data.</text>
</comment>
<feature type="transmembrane region" description="Helical" evidence="3">
    <location>
        <begin position="692"/>
        <end position="713"/>
    </location>
</feature>
<dbReference type="InterPro" id="IPR036383">
    <property type="entry name" value="TSP1_rpt_sf"/>
</dbReference>
<keyword evidence="3" id="KW-0472">Membrane</keyword>
<evidence type="ECO:0000313" key="5">
    <source>
        <dbReference type="EMBL" id="KAG7313225.1"/>
    </source>
</evidence>
<dbReference type="Proteomes" id="UP000823941">
    <property type="component" value="Chromosome 1"/>
</dbReference>
<keyword evidence="3" id="KW-1133">Transmembrane helix</keyword>
<evidence type="ECO:0000256" key="2">
    <source>
        <dbReference type="ARBA" id="ARBA00023157"/>
    </source>
</evidence>
<dbReference type="SMART" id="SM00209">
    <property type="entry name" value="TSP1"/>
    <property type="match status" value="3"/>
</dbReference>
<dbReference type="Gene3D" id="2.60.120.200">
    <property type="match status" value="2"/>
</dbReference>
<feature type="domain" description="Laminin G" evidence="4">
    <location>
        <begin position="388"/>
        <end position="563"/>
    </location>
</feature>
<name>A0ABQ7R7E3_PLUXY</name>
<evidence type="ECO:0000256" key="1">
    <source>
        <dbReference type="ARBA" id="ARBA00022737"/>
    </source>
</evidence>
<evidence type="ECO:0000259" key="4">
    <source>
        <dbReference type="SMART" id="SM00282"/>
    </source>
</evidence>
<dbReference type="SUPFAM" id="SSF82895">
    <property type="entry name" value="TSP-1 type 1 repeat"/>
    <property type="match status" value="3"/>
</dbReference>
<dbReference type="InterPro" id="IPR001791">
    <property type="entry name" value="Laminin_G"/>
</dbReference>
<protein>
    <recommendedName>
        <fullName evidence="4">Laminin G domain-containing protein</fullName>
    </recommendedName>
</protein>
<dbReference type="Pfam" id="PF02210">
    <property type="entry name" value="Laminin_G_2"/>
    <property type="match status" value="1"/>
</dbReference>
<keyword evidence="3" id="KW-0812">Transmembrane</keyword>
<dbReference type="SMART" id="SM00282">
    <property type="entry name" value="LamG"/>
    <property type="match status" value="2"/>
</dbReference>
<dbReference type="PANTHER" id="PTHR22906:SF21">
    <property type="entry name" value="SEMA DOMAIN-CONTAINING PROTEIN"/>
    <property type="match status" value="1"/>
</dbReference>